<feature type="compositionally biased region" description="Basic and acidic residues" evidence="1">
    <location>
        <begin position="587"/>
        <end position="600"/>
    </location>
</feature>
<feature type="compositionally biased region" description="Polar residues" evidence="1">
    <location>
        <begin position="237"/>
        <end position="260"/>
    </location>
</feature>
<dbReference type="EMBL" id="JBJQOH010000002">
    <property type="protein sequence ID" value="KAL3698532.1"/>
    <property type="molecule type" value="Genomic_DNA"/>
</dbReference>
<name>A0ABD3I8A0_9MARC</name>
<evidence type="ECO:0000313" key="2">
    <source>
        <dbReference type="EMBL" id="KAL3698532.1"/>
    </source>
</evidence>
<organism evidence="2 3">
    <name type="scientific">Riccia sorocarpa</name>
    <dbReference type="NCBI Taxonomy" id="122646"/>
    <lineage>
        <taxon>Eukaryota</taxon>
        <taxon>Viridiplantae</taxon>
        <taxon>Streptophyta</taxon>
        <taxon>Embryophyta</taxon>
        <taxon>Marchantiophyta</taxon>
        <taxon>Marchantiopsida</taxon>
        <taxon>Marchantiidae</taxon>
        <taxon>Marchantiales</taxon>
        <taxon>Ricciaceae</taxon>
        <taxon>Riccia</taxon>
    </lineage>
</organism>
<feature type="region of interest" description="Disordered" evidence="1">
    <location>
        <begin position="364"/>
        <end position="419"/>
    </location>
</feature>
<sequence length="752" mass="80968">MGSSKVELQRNAEKAFHYFIHDYMLRKKYDNSAMTFSMETAALPQPTILKGGTVSIENSDDGFLWDWWVIFADVYFAHMKQRQVEFEASLSPQQLQQFAAATHRQLLHQQQQQQSCANINPAAFAAGRATTCPCSPRPGPVKVHKGQQQQRKWGPVHLQGDTGMRRLVLHKDNDIRSSCCELKFKSDSISQADAGITRSFRVGGRVRKRLDFSHHNNLHLTRSASTADSRRQLLFQQSPPSNGLTVPGDSSTGNASQTNHVPYNIIPPSPSVSNSITLQYGGRNDSSQLTGNTVEFDFNYNDSNNHNVSNNMVIASSSSPQQSWPSSSLSSPPEWPQVPLVIASPRPPLSLGVGMDLSPPAEGLRRCQSSCWSSDPQQLSSSSNLASAQHQVNVLPGTPSTSCNNNVVSHPPEDGNDQMMTTAKNEEETLGVLTGFHGHKSTESGSLGEDESRKDTLDVVQEGSQLDKTTNSNSKDQAEAAGVATASEQAEDPSSLSTVTINHEKDSILKRMKQLARSRCQSKTASPFRQKQRRVIHRGGGNAAEVEGKAVDILHVEEGDGNTHGRAPTAGAKMPLGAESKSLAVSGDHDANVNVKRNDPTTEQTSAKAENTSVGTVSISEGVPGGSIYSPRGSESMLTEQESAPPADVQPSSSDVLLVLPAGTNENNVGCNDTVTVETPDELEPFSGLGLGEVAESLNSNAASLDLLFAELGVLLGSECSGMDKLWPDVTEDSGAHDGENLDAKNVEPDWL</sequence>
<feature type="compositionally biased region" description="Basic and acidic residues" evidence="1">
    <location>
        <begin position="734"/>
        <end position="752"/>
    </location>
</feature>
<feature type="region of interest" description="Disordered" evidence="1">
    <location>
        <begin position="436"/>
        <end position="497"/>
    </location>
</feature>
<feature type="region of interest" description="Disordered" evidence="1">
    <location>
        <begin position="587"/>
        <end position="653"/>
    </location>
</feature>
<evidence type="ECO:0000256" key="1">
    <source>
        <dbReference type="SAM" id="MobiDB-lite"/>
    </source>
</evidence>
<dbReference type="InterPro" id="IPR006594">
    <property type="entry name" value="LisH"/>
</dbReference>
<keyword evidence="3" id="KW-1185">Reference proteome</keyword>
<feature type="compositionally biased region" description="Polar residues" evidence="1">
    <location>
        <begin position="398"/>
        <end position="408"/>
    </location>
</feature>
<comment type="caution">
    <text evidence="2">The sequence shown here is derived from an EMBL/GenBank/DDBJ whole genome shotgun (WGS) entry which is preliminary data.</text>
</comment>
<feature type="compositionally biased region" description="Polar residues" evidence="1">
    <location>
        <begin position="601"/>
        <end position="619"/>
    </location>
</feature>
<gene>
    <name evidence="2" type="ORF">R1sor_012608</name>
</gene>
<feature type="region of interest" description="Disordered" evidence="1">
    <location>
        <begin position="730"/>
        <end position="752"/>
    </location>
</feature>
<feature type="compositionally biased region" description="Low complexity" evidence="1">
    <location>
        <begin position="369"/>
        <end position="391"/>
    </location>
</feature>
<feature type="compositionally biased region" description="Polar residues" evidence="1">
    <location>
        <begin position="462"/>
        <end position="475"/>
    </location>
</feature>
<evidence type="ECO:0000313" key="3">
    <source>
        <dbReference type="Proteomes" id="UP001633002"/>
    </source>
</evidence>
<dbReference type="PROSITE" id="PS50896">
    <property type="entry name" value="LISH"/>
    <property type="match status" value="1"/>
</dbReference>
<feature type="compositionally biased region" description="Polar residues" evidence="1">
    <location>
        <begin position="486"/>
        <end position="497"/>
    </location>
</feature>
<dbReference type="AlphaFoldDB" id="A0ABD3I8A0"/>
<proteinExistence type="predicted"/>
<evidence type="ECO:0008006" key="4">
    <source>
        <dbReference type="Google" id="ProtNLM"/>
    </source>
</evidence>
<reference evidence="2 3" key="1">
    <citation type="submission" date="2024-09" db="EMBL/GenBank/DDBJ databases">
        <title>Chromosome-scale assembly of Riccia sorocarpa.</title>
        <authorList>
            <person name="Paukszto L."/>
        </authorList>
    </citation>
    <scope>NUCLEOTIDE SEQUENCE [LARGE SCALE GENOMIC DNA]</scope>
    <source>
        <strain evidence="2">LP-2024</strain>
        <tissue evidence="2">Aerial parts of the thallus</tissue>
    </source>
</reference>
<feature type="region of interest" description="Disordered" evidence="1">
    <location>
        <begin position="237"/>
        <end position="268"/>
    </location>
</feature>
<protein>
    <recommendedName>
        <fullName evidence="4">LisH domain-containing protein</fullName>
    </recommendedName>
</protein>
<dbReference type="Proteomes" id="UP001633002">
    <property type="component" value="Unassembled WGS sequence"/>
</dbReference>
<accession>A0ABD3I8A0</accession>